<evidence type="ECO:0000259" key="1">
    <source>
        <dbReference type="Pfam" id="PF08241"/>
    </source>
</evidence>
<dbReference type="SUPFAM" id="SSF53335">
    <property type="entry name" value="S-adenosyl-L-methionine-dependent methyltransferases"/>
    <property type="match status" value="1"/>
</dbReference>
<dbReference type="InterPro" id="IPR029063">
    <property type="entry name" value="SAM-dependent_MTases_sf"/>
</dbReference>
<gene>
    <name evidence="2" type="ORF">ZEAMMB73_Zm00001d005499</name>
</gene>
<reference evidence="2" key="1">
    <citation type="submission" date="2015-12" db="EMBL/GenBank/DDBJ databases">
        <title>Update maize B73 reference genome by single molecule sequencing technologies.</title>
        <authorList>
            <consortium name="Maize Genome Sequencing Project"/>
            <person name="Ware D."/>
        </authorList>
    </citation>
    <scope>NUCLEOTIDE SEQUENCE [LARGE SCALE GENOMIC DNA]</scope>
    <source>
        <tissue evidence="2">Seedling</tissue>
    </source>
</reference>
<dbReference type="EMBL" id="CM007648">
    <property type="protein sequence ID" value="ONM21330.1"/>
    <property type="molecule type" value="Genomic_DNA"/>
</dbReference>
<accession>A0A1D6DRQ2</accession>
<dbReference type="CDD" id="cd02440">
    <property type="entry name" value="AdoMet_MTases"/>
    <property type="match status" value="1"/>
</dbReference>
<dbReference type="InterPro" id="IPR016084">
    <property type="entry name" value="Haem_Oase-like_multi-hlx"/>
</dbReference>
<evidence type="ECO:0000313" key="2">
    <source>
        <dbReference type="EMBL" id="ONM21330.1"/>
    </source>
</evidence>
<dbReference type="GO" id="GO:0006788">
    <property type="term" value="P:heme oxidation"/>
    <property type="evidence" value="ECO:0007669"/>
    <property type="project" value="InterPro"/>
</dbReference>
<dbReference type="CDD" id="cd19165">
    <property type="entry name" value="HemeO"/>
    <property type="match status" value="1"/>
</dbReference>
<organism evidence="2">
    <name type="scientific">Zea mays</name>
    <name type="common">Maize</name>
    <dbReference type="NCBI Taxonomy" id="4577"/>
    <lineage>
        <taxon>Eukaryota</taxon>
        <taxon>Viridiplantae</taxon>
        <taxon>Streptophyta</taxon>
        <taxon>Embryophyta</taxon>
        <taxon>Tracheophyta</taxon>
        <taxon>Spermatophyta</taxon>
        <taxon>Magnoliopsida</taxon>
        <taxon>Liliopsida</taxon>
        <taxon>Poales</taxon>
        <taxon>Poaceae</taxon>
        <taxon>PACMAD clade</taxon>
        <taxon>Panicoideae</taxon>
        <taxon>Andropogonodae</taxon>
        <taxon>Andropogoneae</taxon>
        <taxon>Tripsacinae</taxon>
        <taxon>Zea</taxon>
    </lineage>
</organism>
<keyword evidence="2" id="KW-0489">Methyltransferase</keyword>
<dbReference type="PANTHER" id="PTHR45085:SF4">
    <property type="entry name" value="OS05G0500700 PROTEIN"/>
    <property type="match status" value="1"/>
</dbReference>
<dbReference type="GO" id="GO:0032259">
    <property type="term" value="P:methylation"/>
    <property type="evidence" value="ECO:0007669"/>
    <property type="project" value="UniProtKB-KW"/>
</dbReference>
<dbReference type="InterPro" id="IPR002051">
    <property type="entry name" value="Haem_Oase"/>
</dbReference>
<dbReference type="SUPFAM" id="SSF48613">
    <property type="entry name" value="Heme oxygenase-like"/>
    <property type="match status" value="1"/>
</dbReference>
<protein>
    <submittedName>
        <fullName evidence="2">S-adenosyl-L-methionine-dependent methyltransferase superfamily protein</fullName>
    </submittedName>
</protein>
<dbReference type="eggNOG" id="ENOG502R2IK">
    <property type="taxonomic scope" value="Eukaryota"/>
</dbReference>
<dbReference type="GO" id="GO:0008757">
    <property type="term" value="F:S-adenosylmethionine-dependent methyltransferase activity"/>
    <property type="evidence" value="ECO:0007669"/>
    <property type="project" value="InterPro"/>
</dbReference>
<dbReference type="ExpressionAtlas" id="A0A1D6DRQ2">
    <property type="expression patterns" value="baseline and differential"/>
</dbReference>
<dbReference type="PANTHER" id="PTHR45085">
    <property type="entry name" value="F21J9.14"/>
    <property type="match status" value="1"/>
</dbReference>
<keyword evidence="2" id="KW-0808">Transferase</keyword>
<dbReference type="STRING" id="4577.A0A1D6DRQ2"/>
<dbReference type="AlphaFoldDB" id="A0A1D6DRQ2"/>
<dbReference type="Gene3D" id="1.20.910.10">
    <property type="entry name" value="Heme oxygenase-like"/>
    <property type="match status" value="1"/>
</dbReference>
<dbReference type="GO" id="GO:0004392">
    <property type="term" value="F:heme oxygenase (decyclizing) activity"/>
    <property type="evidence" value="ECO:0007669"/>
    <property type="project" value="InterPro"/>
</dbReference>
<dbReference type="Pfam" id="PF08241">
    <property type="entry name" value="Methyltransf_11"/>
    <property type="match status" value="1"/>
</dbReference>
<dbReference type="InParanoid" id="A0A1D6DRQ2"/>
<dbReference type="FunCoup" id="A0A1D6DRQ2">
    <property type="interactions" value="1660"/>
</dbReference>
<sequence>MAASTTRSPAAIDRHAVRLITRVSIAMAVVATLSLLYLLRHASIYCFPASHQPALTISLAPFPRSSCDAASRRVVPPDHRLAKLRASPRWRHRAASLATSAFPPLRGLGILATPSRVLCLAAGAGHAVDAFRVAGTRDAIGVDLVEFPPLVRRADPHHLPFSDGAFDLVFSDDPSATFGALFPSRLAREAERAIRRGGGIALAFDREIETVAVATLFKRSRVLDVKDVTLDGSQARIVGGTGTDGTPIIAGIAKFMDILTTGLVTSPLSCNTKLHLKLVSYFQFLDAEFWNTGLERSEALKNDLEWFRQQGHTIPKPSAPGTTYASLLEDLSEEDPQAFICHFYNVYFAHTAGGRMIGKKVSEKILNNKELEFYKWEGNLSQLLQNVRNKLNQVASSWSREEKDHCLEETEKSFSYSGGLLRHIFT</sequence>
<dbReference type="Pfam" id="PF01126">
    <property type="entry name" value="Heme_oxygenase"/>
    <property type="match status" value="1"/>
</dbReference>
<dbReference type="Gene3D" id="3.40.50.150">
    <property type="entry name" value="Vaccinia Virus protein VP39"/>
    <property type="match status" value="1"/>
</dbReference>
<dbReference type="SMR" id="A0A1D6DRQ2"/>
<dbReference type="InterPro" id="IPR013216">
    <property type="entry name" value="Methyltransf_11"/>
</dbReference>
<name>A0A1D6DRQ2_MAIZE</name>
<feature type="domain" description="Methyltransferase type 11" evidence="1">
    <location>
        <begin position="151"/>
        <end position="200"/>
    </location>
</feature>
<proteinExistence type="predicted"/>
<dbReference type="InterPro" id="IPR016053">
    <property type="entry name" value="Haem_Oase-like"/>
</dbReference>